<accession>A0A9N9LPZ3</accession>
<organism evidence="1 2">
    <name type="scientific">Hymenoscyphus albidus</name>
    <dbReference type="NCBI Taxonomy" id="595503"/>
    <lineage>
        <taxon>Eukaryota</taxon>
        <taxon>Fungi</taxon>
        <taxon>Dikarya</taxon>
        <taxon>Ascomycota</taxon>
        <taxon>Pezizomycotina</taxon>
        <taxon>Leotiomycetes</taxon>
        <taxon>Helotiales</taxon>
        <taxon>Helotiaceae</taxon>
        <taxon>Hymenoscyphus</taxon>
    </lineage>
</organism>
<dbReference type="Proteomes" id="UP000701801">
    <property type="component" value="Unassembled WGS sequence"/>
</dbReference>
<dbReference type="EMBL" id="CAJVRM010000139">
    <property type="protein sequence ID" value="CAG8975471.1"/>
    <property type="molecule type" value="Genomic_DNA"/>
</dbReference>
<proteinExistence type="predicted"/>
<evidence type="ECO:0000313" key="2">
    <source>
        <dbReference type="Proteomes" id="UP000701801"/>
    </source>
</evidence>
<name>A0A9N9LPZ3_9HELO</name>
<evidence type="ECO:0000313" key="1">
    <source>
        <dbReference type="EMBL" id="CAG8975471.1"/>
    </source>
</evidence>
<dbReference type="AlphaFoldDB" id="A0A9N9LPZ3"/>
<comment type="caution">
    <text evidence="1">The sequence shown here is derived from an EMBL/GenBank/DDBJ whole genome shotgun (WGS) entry which is preliminary data.</text>
</comment>
<protein>
    <submittedName>
        <fullName evidence="1">Uncharacterized protein</fullName>
    </submittedName>
</protein>
<sequence length="116" mass="13086">MSAMPGTKFWPTLLWLGPKMAQVDDMIYNFYSSEPFHGTCYIRFLVRPCKNADALISKEGEDEITKSLVARSQFTPPVMVCSMIGLCYGPVSSNRTTGFPSRYFQLDRDDCILAIV</sequence>
<reference evidence="1" key="1">
    <citation type="submission" date="2021-07" db="EMBL/GenBank/DDBJ databases">
        <authorList>
            <person name="Durling M."/>
        </authorList>
    </citation>
    <scope>NUCLEOTIDE SEQUENCE</scope>
</reference>
<gene>
    <name evidence="1" type="ORF">HYALB_00004787</name>
</gene>
<keyword evidence="2" id="KW-1185">Reference proteome</keyword>